<proteinExistence type="predicted"/>
<feature type="compositionally biased region" description="Low complexity" evidence="1">
    <location>
        <begin position="369"/>
        <end position="378"/>
    </location>
</feature>
<gene>
    <name evidence="2" type="ORF">ACA1_197890</name>
</gene>
<dbReference type="AlphaFoldDB" id="L8H2B0"/>
<evidence type="ECO:0000313" key="3">
    <source>
        <dbReference type="Proteomes" id="UP000011083"/>
    </source>
</evidence>
<feature type="compositionally biased region" description="Polar residues" evidence="1">
    <location>
        <begin position="639"/>
        <end position="648"/>
    </location>
</feature>
<accession>L8H2B0</accession>
<reference evidence="2 3" key="1">
    <citation type="journal article" date="2013" name="Genome Biol.">
        <title>Genome of Acanthamoeba castellanii highlights extensive lateral gene transfer and early evolution of tyrosine kinase signaling.</title>
        <authorList>
            <person name="Clarke M."/>
            <person name="Lohan A.J."/>
            <person name="Liu B."/>
            <person name="Lagkouvardos I."/>
            <person name="Roy S."/>
            <person name="Zafar N."/>
            <person name="Bertelli C."/>
            <person name="Schilde C."/>
            <person name="Kianianmomeni A."/>
            <person name="Burglin T.R."/>
            <person name="Frech C."/>
            <person name="Turcotte B."/>
            <person name="Kopec K.O."/>
            <person name="Synnott J.M."/>
            <person name="Choo C."/>
            <person name="Paponov I."/>
            <person name="Finkler A."/>
            <person name="Soon Heng Tan C."/>
            <person name="Hutchins A.P."/>
            <person name="Weinmeier T."/>
            <person name="Rattei T."/>
            <person name="Chu J.S."/>
            <person name="Gimenez G."/>
            <person name="Irimia M."/>
            <person name="Rigden D.J."/>
            <person name="Fitzpatrick D.A."/>
            <person name="Lorenzo-Morales J."/>
            <person name="Bateman A."/>
            <person name="Chiu C.H."/>
            <person name="Tang P."/>
            <person name="Hegemann P."/>
            <person name="Fromm H."/>
            <person name="Raoult D."/>
            <person name="Greub G."/>
            <person name="Miranda-Saavedra D."/>
            <person name="Chen N."/>
            <person name="Nash P."/>
            <person name="Ginger M.L."/>
            <person name="Horn M."/>
            <person name="Schaap P."/>
            <person name="Caler L."/>
            <person name="Loftus B."/>
        </authorList>
    </citation>
    <scope>NUCLEOTIDE SEQUENCE [LARGE SCALE GENOMIC DNA]</scope>
    <source>
        <strain evidence="2 3">Neff</strain>
    </source>
</reference>
<name>L8H2B0_ACACF</name>
<dbReference type="KEGG" id="acan:ACA1_197890"/>
<dbReference type="Proteomes" id="UP000011083">
    <property type="component" value="Unassembled WGS sequence"/>
</dbReference>
<dbReference type="GeneID" id="14920422"/>
<feature type="region of interest" description="Disordered" evidence="1">
    <location>
        <begin position="67"/>
        <end position="108"/>
    </location>
</feature>
<evidence type="ECO:0000313" key="2">
    <source>
        <dbReference type="EMBL" id="ELR19599.1"/>
    </source>
</evidence>
<feature type="region of interest" description="Disordered" evidence="1">
    <location>
        <begin position="575"/>
        <end position="648"/>
    </location>
</feature>
<feature type="compositionally biased region" description="Acidic residues" evidence="1">
    <location>
        <begin position="460"/>
        <end position="476"/>
    </location>
</feature>
<feature type="region of interest" description="Disordered" evidence="1">
    <location>
        <begin position="367"/>
        <end position="402"/>
    </location>
</feature>
<organism evidence="2 3">
    <name type="scientific">Acanthamoeba castellanii (strain ATCC 30010 / Neff)</name>
    <dbReference type="NCBI Taxonomy" id="1257118"/>
    <lineage>
        <taxon>Eukaryota</taxon>
        <taxon>Amoebozoa</taxon>
        <taxon>Discosea</taxon>
        <taxon>Longamoebia</taxon>
        <taxon>Centramoebida</taxon>
        <taxon>Acanthamoebidae</taxon>
        <taxon>Acanthamoeba</taxon>
    </lineage>
</organism>
<evidence type="ECO:0000256" key="1">
    <source>
        <dbReference type="SAM" id="MobiDB-lite"/>
    </source>
</evidence>
<feature type="compositionally biased region" description="Basic and acidic residues" evidence="1">
    <location>
        <begin position="84"/>
        <end position="101"/>
    </location>
</feature>
<dbReference type="RefSeq" id="XP_004341691.1">
    <property type="nucleotide sequence ID" value="XM_004341643.1"/>
</dbReference>
<dbReference type="VEuPathDB" id="AmoebaDB:ACA1_197890"/>
<sequence>MQAITILKANGFVSRPLVESLSEKIALDYLKLPIVVWVCLSQAKPTQASVLSPTECLDDVASPQTATARGLAGSKRSTTEAEPAQERKEESCHKKARKSSDSGDELAPVTAATVSDRINRYCQEVGHDPAFFQVKSVSSVYCLVCNKTFKLHGRGQITRVKRHVKGEGKKGLSRHMHNLLSVKEKLRTQQIPMLWQIPVHILQQVQQARLQVASFAGVVPPTLPAAGGSGGHLPHLPMLANIRPATAAARSPLPPSAGLVPPSPTVNTMRSCSPTGGGLHLNPFPAPLLSQAMAAVPSLQMLQSPSSPLPQPTCPPAVPVAPASPSVVARLGESPLHLHGQRQQLDNDTGLVHCHCLSPAKPVLVREPTTTTTTTSSSMASMEGIEVDGGGGNSDDEDDEDQQQAFRNGRRYYICHRRRSDEGCTFVKPSNEFTRLINDDRLEELDLHDESLQGYVDQNLVEDDDDGGAGAFDDDNGTGAFDSNDDNGTGAFDSNDDSDDQQFGNHNHHDEDDDDGCGLIIHEDFHHEDGADVGLHMEAGEVESPSTLVMALITDEGDEPSAADTGDAALRHHSEERRLDDEEDESQGSPLEVELNEGGSEGAGGGDVDDVDDNGGGGGNPSWLLEWTEAGDDAEDLWWSTTCSTPRE</sequence>
<dbReference type="EMBL" id="KB007932">
    <property type="protein sequence ID" value="ELR19599.1"/>
    <property type="molecule type" value="Genomic_DNA"/>
</dbReference>
<keyword evidence="3" id="KW-1185">Reference proteome</keyword>
<feature type="region of interest" description="Disordered" evidence="1">
    <location>
        <begin position="460"/>
        <end position="519"/>
    </location>
</feature>
<protein>
    <submittedName>
        <fullName evidence="2">Uncharacterized protein</fullName>
    </submittedName>
</protein>